<evidence type="ECO:0000313" key="3">
    <source>
        <dbReference type="Proteomes" id="UP000029734"/>
    </source>
</evidence>
<dbReference type="STRING" id="268407.PWYN_03090"/>
<name>A0A098MAA2_9BACL</name>
<proteinExistence type="predicted"/>
<reference evidence="1 3" key="1">
    <citation type="submission" date="2014-08" db="EMBL/GenBank/DDBJ databases">
        <authorList>
            <person name="den Bakker H.C."/>
        </authorList>
    </citation>
    <scope>NUCLEOTIDE SEQUENCE [LARGE SCALE GENOMIC DNA]</scope>
    <source>
        <strain evidence="1 3">DSM 18334</strain>
    </source>
</reference>
<dbReference type="EMBL" id="JQCR01000002">
    <property type="protein sequence ID" value="KGE20598.1"/>
    <property type="molecule type" value="Genomic_DNA"/>
</dbReference>
<keyword evidence="3" id="KW-1185">Reference proteome</keyword>
<protein>
    <submittedName>
        <fullName evidence="1">Uncharacterized protein</fullName>
    </submittedName>
</protein>
<evidence type="ECO:0000313" key="1">
    <source>
        <dbReference type="EMBL" id="KGE18467.1"/>
    </source>
</evidence>
<reference evidence="1 3" key="2">
    <citation type="submission" date="2014-10" db="EMBL/GenBank/DDBJ databases">
        <title>Comparative genomics of the Paenibacillus odorifer group.</title>
        <authorList>
            <person name="Tsai Y.-C."/>
            <person name="Martin N."/>
            <person name="Korlach J."/>
            <person name="Wiedmann M."/>
        </authorList>
    </citation>
    <scope>NUCLEOTIDE SEQUENCE [LARGE SCALE GENOMIC DNA]</scope>
    <source>
        <strain evidence="1 3">DSM 18334</strain>
    </source>
</reference>
<sequence>MSCFFYGDSPHAVRATKQQMLLHAEEIKKTIAAKKQDIELVAINQLYKNSCVCLVNGSLQRYLIDTQDGYIRRDGEFRGYGGDAWEQAPNLVKLTDLEIGQMELF</sequence>
<comment type="caution">
    <text evidence="1">The sequence shown here is derived from an EMBL/GenBank/DDBJ whole genome shotgun (WGS) entry which is preliminary data.</text>
</comment>
<gene>
    <name evidence="1" type="ORF">PWYN_03090</name>
    <name evidence="2" type="ORF">PWYN_15530</name>
</gene>
<dbReference type="Proteomes" id="UP000029734">
    <property type="component" value="Unassembled WGS sequence"/>
</dbReference>
<dbReference type="RefSeq" id="WP_036648361.1">
    <property type="nucleotide sequence ID" value="NZ_JQCR01000002.1"/>
</dbReference>
<evidence type="ECO:0000313" key="2">
    <source>
        <dbReference type="EMBL" id="KGE20598.1"/>
    </source>
</evidence>
<dbReference type="EMBL" id="JQCR01000002">
    <property type="protein sequence ID" value="KGE18467.1"/>
    <property type="molecule type" value="Genomic_DNA"/>
</dbReference>
<dbReference type="AlphaFoldDB" id="A0A098MAA2"/>
<organism evidence="1 3">
    <name type="scientific">Paenibacillus wynnii</name>
    <dbReference type="NCBI Taxonomy" id="268407"/>
    <lineage>
        <taxon>Bacteria</taxon>
        <taxon>Bacillati</taxon>
        <taxon>Bacillota</taxon>
        <taxon>Bacilli</taxon>
        <taxon>Bacillales</taxon>
        <taxon>Paenibacillaceae</taxon>
        <taxon>Paenibacillus</taxon>
    </lineage>
</organism>
<accession>A0A098MAA2</accession>
<dbReference type="OrthoDB" id="2626556at2"/>